<dbReference type="GO" id="GO:0045087">
    <property type="term" value="P:innate immune response"/>
    <property type="evidence" value="ECO:0007669"/>
    <property type="project" value="TreeGrafter"/>
</dbReference>
<comment type="caution">
    <text evidence="2">The sequence shown here is derived from an EMBL/GenBank/DDBJ whole genome shotgun (WGS) entry which is preliminary data.</text>
</comment>
<reference evidence="3" key="1">
    <citation type="submission" date="2017-10" db="EMBL/GenBank/DDBJ databases">
        <title>Rapid genome shrinkage in a self-fertile nematode reveals novel sperm competition proteins.</title>
        <authorList>
            <person name="Yin D."/>
            <person name="Schwarz E.M."/>
            <person name="Thomas C.G."/>
            <person name="Felde R.L."/>
            <person name="Korf I.F."/>
            <person name="Cutter A.D."/>
            <person name="Schartner C.M."/>
            <person name="Ralston E.J."/>
            <person name="Meyer B.J."/>
            <person name="Haag E.S."/>
        </authorList>
    </citation>
    <scope>NUCLEOTIDE SEQUENCE [LARGE SCALE GENOMIC DNA]</scope>
    <source>
        <strain evidence="3">JU1422</strain>
    </source>
</reference>
<name>A0A2G5TS69_9PELO</name>
<evidence type="ECO:0000313" key="2">
    <source>
        <dbReference type="EMBL" id="PIC29826.1"/>
    </source>
</evidence>
<dbReference type="InterPro" id="IPR002900">
    <property type="entry name" value="DUF38/FTH_CAE_spp"/>
</dbReference>
<dbReference type="PROSITE" id="PS50181">
    <property type="entry name" value="FBOX"/>
    <property type="match status" value="1"/>
</dbReference>
<dbReference type="CDD" id="cd22150">
    <property type="entry name" value="F-box_CeFBXA-like"/>
    <property type="match status" value="1"/>
</dbReference>
<gene>
    <name evidence="2" type="primary">Cnig_chr_V.g21284</name>
    <name evidence="2" type="ORF">B9Z55_021284</name>
</gene>
<dbReference type="PANTHER" id="PTHR23015:SF4">
    <property type="entry name" value="DUF38 DOMAIN-CONTAINING PROTEIN-RELATED"/>
    <property type="match status" value="1"/>
</dbReference>
<keyword evidence="3" id="KW-1185">Reference proteome</keyword>
<dbReference type="Pfam" id="PF00646">
    <property type="entry name" value="F-box"/>
    <property type="match status" value="1"/>
</dbReference>
<feature type="domain" description="F-box" evidence="1">
    <location>
        <begin position="1"/>
        <end position="54"/>
    </location>
</feature>
<evidence type="ECO:0000313" key="3">
    <source>
        <dbReference type="Proteomes" id="UP000230233"/>
    </source>
</evidence>
<dbReference type="InterPro" id="IPR001810">
    <property type="entry name" value="F-box_dom"/>
</dbReference>
<evidence type="ECO:0000259" key="1">
    <source>
        <dbReference type="PROSITE" id="PS50181"/>
    </source>
</evidence>
<dbReference type="InterPro" id="IPR040161">
    <property type="entry name" value="FB224"/>
</dbReference>
<accession>A0A2G5TS69</accession>
<dbReference type="EMBL" id="PDUG01000005">
    <property type="protein sequence ID" value="PIC29826.1"/>
    <property type="molecule type" value="Genomic_DNA"/>
</dbReference>
<dbReference type="Pfam" id="PF01827">
    <property type="entry name" value="FTH"/>
    <property type="match status" value="1"/>
</dbReference>
<organism evidence="2 3">
    <name type="scientific">Caenorhabditis nigoni</name>
    <dbReference type="NCBI Taxonomy" id="1611254"/>
    <lineage>
        <taxon>Eukaryota</taxon>
        <taxon>Metazoa</taxon>
        <taxon>Ecdysozoa</taxon>
        <taxon>Nematoda</taxon>
        <taxon>Chromadorea</taxon>
        <taxon>Rhabditida</taxon>
        <taxon>Rhabditina</taxon>
        <taxon>Rhabditomorpha</taxon>
        <taxon>Rhabditoidea</taxon>
        <taxon>Rhabditidae</taxon>
        <taxon>Peloderinae</taxon>
        <taxon>Caenorhabditis</taxon>
    </lineage>
</organism>
<dbReference type="PANTHER" id="PTHR23015">
    <property type="entry name" value="UNCHARACTERIZED C.ELEGANS PROTEIN"/>
    <property type="match status" value="1"/>
</dbReference>
<dbReference type="AlphaFoldDB" id="A0A2G5TS69"/>
<sequence>MSTLSEMPELVMENIIGLLNFRSVLTLRHVCKDLMNFVDKLNDSKLPESKFSKIEIDVNSDIYITYGNLATSIYSESDNSRMFNRKGTFLGNSNIVDVAIRDLEQVLKFQKSTLSEFHFRDHQSLNDSKFSNFHVKLSNIFKKLNRKIRTTKLFVTLGNQSEYMSILPFFDSETLEQLVLDTVDNQMQIEIDEIVKTEQWKEANSIFCDFYALNMTVEDISDLQKFSFKMLSISARDLDFLKKIITNSSKFEYSFLHMKYFNEYEEISNIWGPPFHYGSESQWYFRMKNSEENILQIENDRGYHLFSFHKIEIREVPYGTIVQDYNEN</sequence>
<protein>
    <recommendedName>
        <fullName evidence="1">F-box domain-containing protein</fullName>
    </recommendedName>
</protein>
<dbReference type="Proteomes" id="UP000230233">
    <property type="component" value="Chromosome V"/>
</dbReference>
<proteinExistence type="predicted"/>